<reference evidence="2 3" key="1">
    <citation type="submission" date="2023-07" db="EMBL/GenBank/DDBJ databases">
        <title>Sequencing the genomes of 1000 actinobacteria strains.</title>
        <authorList>
            <person name="Klenk H.-P."/>
        </authorList>
    </citation>
    <scope>NUCLEOTIDE SEQUENCE [LARGE SCALE GENOMIC DNA]</scope>
    <source>
        <strain evidence="2 3">DSM 41600</strain>
    </source>
</reference>
<dbReference type="Gene3D" id="1.20.5.2950">
    <property type="match status" value="1"/>
</dbReference>
<sequence length="165" mass="17729">MAGFRDFLLRFRPAGSPGRAAPGGVPADRAAELTAELEPPLSLLEETETEARGIRDEAVRTAAERRRAAERQAEEIVERASARAQDLRARTAARVRRQAEAEAAELLAAAEREVAGVRSRAEARMPAVLDRVAWLVAEDIGMPPAPGAGDPVAPGQPEGPRERRP</sequence>
<name>A0ABT9L5R4_9ACTN</name>
<accession>A0ABT9L5R4</accession>
<proteinExistence type="predicted"/>
<protein>
    <submittedName>
        <fullName evidence="2">Vacuolar-type H+-ATPase subunit H</fullName>
    </submittedName>
</protein>
<comment type="caution">
    <text evidence="2">The sequence shown here is derived from an EMBL/GenBank/DDBJ whole genome shotgun (WGS) entry which is preliminary data.</text>
</comment>
<evidence type="ECO:0000256" key="1">
    <source>
        <dbReference type="SAM" id="MobiDB-lite"/>
    </source>
</evidence>
<organism evidence="2 3">
    <name type="scientific">Streptomyces demainii</name>
    <dbReference type="NCBI Taxonomy" id="588122"/>
    <lineage>
        <taxon>Bacteria</taxon>
        <taxon>Bacillati</taxon>
        <taxon>Actinomycetota</taxon>
        <taxon>Actinomycetes</taxon>
        <taxon>Kitasatosporales</taxon>
        <taxon>Streptomycetaceae</taxon>
        <taxon>Streptomyces</taxon>
    </lineage>
</organism>
<dbReference type="EMBL" id="JAURUE010000002">
    <property type="protein sequence ID" value="MDP9616045.1"/>
    <property type="molecule type" value="Genomic_DNA"/>
</dbReference>
<feature type="region of interest" description="Disordered" evidence="1">
    <location>
        <begin position="36"/>
        <end position="55"/>
    </location>
</feature>
<gene>
    <name evidence="2" type="ORF">JOF35_008383</name>
</gene>
<evidence type="ECO:0000313" key="3">
    <source>
        <dbReference type="Proteomes" id="UP001234880"/>
    </source>
</evidence>
<evidence type="ECO:0000313" key="2">
    <source>
        <dbReference type="EMBL" id="MDP9616045.1"/>
    </source>
</evidence>
<keyword evidence="3" id="KW-1185">Reference proteome</keyword>
<feature type="compositionally biased region" description="Low complexity" evidence="1">
    <location>
        <begin position="147"/>
        <end position="158"/>
    </location>
</feature>
<feature type="region of interest" description="Disordered" evidence="1">
    <location>
        <begin position="140"/>
        <end position="165"/>
    </location>
</feature>
<dbReference type="Proteomes" id="UP001234880">
    <property type="component" value="Unassembled WGS sequence"/>
</dbReference>
<dbReference type="RefSeq" id="WP_060952712.1">
    <property type="nucleotide sequence ID" value="NZ_JAURUE010000002.1"/>
</dbReference>